<reference evidence="1 2" key="1">
    <citation type="submission" date="2022-06" db="EMBL/GenBank/DDBJ databases">
        <title>Paraconexibacter antarcticus.</title>
        <authorList>
            <person name="Kim C.S."/>
        </authorList>
    </citation>
    <scope>NUCLEOTIDE SEQUENCE [LARGE SCALE GENOMIC DNA]</scope>
    <source>
        <strain evidence="1 2">02-257</strain>
    </source>
</reference>
<gene>
    <name evidence="1" type="ORF">NBH00_01320</name>
</gene>
<accession>A0ABY5DW40</accession>
<evidence type="ECO:0000313" key="1">
    <source>
        <dbReference type="EMBL" id="UTI64860.1"/>
    </source>
</evidence>
<proteinExistence type="predicted"/>
<dbReference type="EMBL" id="CP098502">
    <property type="protein sequence ID" value="UTI64860.1"/>
    <property type="molecule type" value="Genomic_DNA"/>
</dbReference>
<protein>
    <submittedName>
        <fullName evidence="1">Uncharacterized protein</fullName>
    </submittedName>
</protein>
<keyword evidence="2" id="KW-1185">Reference proteome</keyword>
<name>A0ABY5DW40_9ACTN</name>
<evidence type="ECO:0000313" key="2">
    <source>
        <dbReference type="Proteomes" id="UP001056035"/>
    </source>
</evidence>
<organism evidence="1 2">
    <name type="scientific">Paraconexibacter antarcticus</name>
    <dbReference type="NCBI Taxonomy" id="2949664"/>
    <lineage>
        <taxon>Bacteria</taxon>
        <taxon>Bacillati</taxon>
        <taxon>Actinomycetota</taxon>
        <taxon>Thermoleophilia</taxon>
        <taxon>Solirubrobacterales</taxon>
        <taxon>Paraconexibacteraceae</taxon>
        <taxon>Paraconexibacter</taxon>
    </lineage>
</organism>
<sequence length="218" mass="23214">MFIQNEEHPVFVEPHVEGHETMLPGTMRALAEAGYLDVDPGAPGEFGPFRLTEAGRAEAVRLARSTTRQPVDLSWEAVRPVLVVAVAAVERVVGGELAAFDDIARDLAGVMPRGSAGRALETLRDNGYVELVEEMGNDEPLEVRLLPPALQEVRGWPGPMSAEGVVERLFEALDRAIAATEDETQISRLIKLRAAASDVGKSVLAGAILTAGKAATGV</sequence>
<dbReference type="Proteomes" id="UP001056035">
    <property type="component" value="Chromosome"/>
</dbReference>
<dbReference type="RefSeq" id="WP_254571557.1">
    <property type="nucleotide sequence ID" value="NZ_CP098502.1"/>
</dbReference>